<dbReference type="Proteomes" id="UP000317839">
    <property type="component" value="Unassembled WGS sequence"/>
</dbReference>
<proteinExistence type="predicted"/>
<organism evidence="1 2">
    <name type="scientific">Aliikangiella marina</name>
    <dbReference type="NCBI Taxonomy" id="1712262"/>
    <lineage>
        <taxon>Bacteria</taxon>
        <taxon>Pseudomonadati</taxon>
        <taxon>Pseudomonadota</taxon>
        <taxon>Gammaproteobacteria</taxon>
        <taxon>Oceanospirillales</taxon>
        <taxon>Pleioneaceae</taxon>
        <taxon>Aliikangiella</taxon>
    </lineage>
</organism>
<gene>
    <name evidence="1" type="ORF">FLL45_20915</name>
</gene>
<accession>A0A545T315</accession>
<evidence type="ECO:0000313" key="1">
    <source>
        <dbReference type="EMBL" id="TQV71614.1"/>
    </source>
</evidence>
<reference evidence="1 2" key="1">
    <citation type="submission" date="2019-06" db="EMBL/GenBank/DDBJ databases">
        <title>Draft genome of Aliikangiella marina GYP-15.</title>
        <authorList>
            <person name="Wang G."/>
        </authorList>
    </citation>
    <scope>NUCLEOTIDE SEQUENCE [LARGE SCALE GENOMIC DNA]</scope>
    <source>
        <strain evidence="1 2">GYP-15</strain>
    </source>
</reference>
<keyword evidence="2" id="KW-1185">Reference proteome</keyword>
<sequence length="279" mass="31436">MYYKMFNITIKSILTLLFVNFNNPILAYEICSAKFENLLRNEEFSTYYDEISKNSEQNIDVKVTGKGSGGSSKNNAFNKVNFIHTARSVLDVAGLKAVLDSCTGDEPGLSYHGYDTRKDLFVFFKFNRKYEGQKPLKLFLKKAVTENLQCQFDNLKDSKFYNSYTTIPCKRLNTLPYRFSLPTNYFSIEASPDKGAYHEVVNINNGNKTLDSRRAKCPGNMVVRMCEANLVGNSGNLGSQCGVDIGFNYCGVKSNVVVGNGQKCQMIARCTNVFRNKIN</sequence>
<protein>
    <submittedName>
        <fullName evidence="1">Uncharacterized protein</fullName>
    </submittedName>
</protein>
<dbReference type="RefSeq" id="WP_142944013.1">
    <property type="nucleotide sequence ID" value="NZ_VIKR01000006.1"/>
</dbReference>
<comment type="caution">
    <text evidence="1">The sequence shown here is derived from an EMBL/GenBank/DDBJ whole genome shotgun (WGS) entry which is preliminary data.</text>
</comment>
<dbReference type="AlphaFoldDB" id="A0A545T315"/>
<dbReference type="EMBL" id="VIKR01000006">
    <property type="protein sequence ID" value="TQV71614.1"/>
    <property type="molecule type" value="Genomic_DNA"/>
</dbReference>
<name>A0A545T315_9GAMM</name>
<evidence type="ECO:0000313" key="2">
    <source>
        <dbReference type="Proteomes" id="UP000317839"/>
    </source>
</evidence>